<feature type="compositionally biased region" description="Low complexity" evidence="8">
    <location>
        <begin position="265"/>
        <end position="277"/>
    </location>
</feature>
<sequence length="1092" mass="120381">MIINDPDAFRNWLIAILEPLCDADPGALAKYVYALCKKDRPENELRESMLDQLDVFLQSGTKAFVAKLMKTLETQVYELPSPESTVKDDEESQEESPGVGTPVVDQKTLEAATPPREASPASPTPTNQDKVLSNTPKLDSKIVNKNGTPHFKDIHQAITPLNKKEKEKSKDKDSAVSNSDLYNGSSARRERDSRKSEPERDDRRRHRSRTRSRSRSWERSRRSRSRDRRERDKSRQWRNKSPPSIGATGHAPPLRRYRPSPPLPRGGRLSGNRSSNRYRNRSPSPPPRSRYSKSRDDRTRSRTRTRSRSRSRTGDRDFLSGPATPTQDSNHGEPDMRLGNTAQSIQSVVPNLKSGSQRCRDYDEKGYCMKGDLCPYDHGVDPVILQDVNLPGVLAGFGPSSTSDDSVAVPGTVPPMPAQGSRLTVGRMPSHSEYNPDAPAMWLSGQQRGVAGAPTAPFIRQAGPRYPNVGPPGHPAHMYGPAPPFPYGGSPRGSVHNHPARELIAVPVVDDATRTGGEGGGNNKGPKRAIEAEAFESMPKRKGQFDFNRLGPIRGAMRPSSALELKKVPRGLNSIEHLNNHFAKFGKIVNIQISYEGDPEGAIVTFATHAEANAAYRSTEAVLNNRFIKVFWHNPESKSDQNSPMQNFHSAIGTTHNRQIIKDHTGGGAVGQPNSPFAAATTVKDAATAAGGGASCPPTTHPTANRGEAGGAPPADAKAQAISAIQKNQAALAAQHALRKKKEESRKEAFAIAEGLSKRKQEILQGQLKQQRLLIQRLEKAESQSQKDTLISTIKTVQESIERLQAEIKSTRETVLAQMANATSAGGTQNSKLTSKPGRLTREQAQKEILDAELEIFTKQQSGADITALQKKVVDLRAQVPFLRSTFWRGGRGAYRGGAKLGTGRPPYNATSVDRRPTKLLVTGFDKDEADHVVEHFKKFGEIADHIVEPTTPALSVRYVIRAHAEQAMLKGRQFYNKTLSMTWISENNKPEKEKSADVVVKPLKKLMDSNSSSNSNSTTNSIHKSESELNVDMSDTLDLDDNILNDLSSNDLDLQGDSDSEMKYIAFEESLLQEEEEDDENDENEARSWRR</sequence>
<feature type="zinc finger region" description="C3H1-type" evidence="6">
    <location>
        <begin position="353"/>
        <end position="381"/>
    </location>
</feature>
<evidence type="ECO:0000256" key="5">
    <source>
        <dbReference type="ARBA" id="ARBA00023054"/>
    </source>
</evidence>
<keyword evidence="4" id="KW-0694">RNA-binding</keyword>
<feature type="compositionally biased region" description="Polar residues" evidence="8">
    <location>
        <begin position="124"/>
        <end position="147"/>
    </location>
</feature>
<feature type="region of interest" description="Disordered" evidence="8">
    <location>
        <begin position="1050"/>
        <end position="1092"/>
    </location>
</feature>
<dbReference type="GO" id="GO:0003723">
    <property type="term" value="F:RNA binding"/>
    <property type="evidence" value="ECO:0007669"/>
    <property type="project" value="UniProtKB-KW"/>
</dbReference>
<feature type="compositionally biased region" description="Basic and acidic residues" evidence="8">
    <location>
        <begin position="162"/>
        <end position="174"/>
    </location>
</feature>
<feature type="domain" description="C3H1-type" evidence="9">
    <location>
        <begin position="353"/>
        <end position="381"/>
    </location>
</feature>
<dbReference type="CDD" id="cd12257">
    <property type="entry name" value="RRM1_RBM26_like"/>
    <property type="match status" value="1"/>
</dbReference>
<keyword evidence="5 7" id="KW-0175">Coiled coil</keyword>
<name>A0A6M2DXJ4_XENCH</name>
<feature type="region of interest" description="Disordered" evidence="8">
    <location>
        <begin position="688"/>
        <end position="716"/>
    </location>
</feature>
<dbReference type="PANTHER" id="PTHR14398:SF0">
    <property type="entry name" value="ZINC FINGER PROTEIN SWM"/>
    <property type="match status" value="1"/>
</dbReference>
<dbReference type="FunFam" id="3.30.70.330:FF:000330">
    <property type="entry name" value="RNA-binding motif protein 26"/>
    <property type="match status" value="1"/>
</dbReference>
<feature type="compositionally biased region" description="Low complexity" evidence="8">
    <location>
        <begin position="1010"/>
        <end position="1022"/>
    </location>
</feature>
<protein>
    <submittedName>
        <fullName evidence="10">Putative rna-binding protein 26-like isoform x2</fullName>
    </submittedName>
</protein>
<feature type="region of interest" description="Disordered" evidence="8">
    <location>
        <begin position="1007"/>
        <end position="1028"/>
    </location>
</feature>
<dbReference type="PROSITE" id="PS50103">
    <property type="entry name" value="ZF_C3H1"/>
    <property type="match status" value="1"/>
</dbReference>
<dbReference type="SMART" id="SM00356">
    <property type="entry name" value="ZnF_C3H1"/>
    <property type="match status" value="1"/>
</dbReference>
<feature type="region of interest" description="Disordered" evidence="8">
    <location>
        <begin position="80"/>
        <end position="338"/>
    </location>
</feature>
<dbReference type="Gene3D" id="3.30.70.330">
    <property type="match status" value="2"/>
</dbReference>
<evidence type="ECO:0000256" key="3">
    <source>
        <dbReference type="ARBA" id="ARBA00022833"/>
    </source>
</evidence>
<evidence type="ECO:0000313" key="10">
    <source>
        <dbReference type="EMBL" id="NOV49337.1"/>
    </source>
</evidence>
<proteinExistence type="predicted"/>
<feature type="compositionally biased region" description="Basic residues" evidence="8">
    <location>
        <begin position="203"/>
        <end position="214"/>
    </location>
</feature>
<dbReference type="InterPro" id="IPR012677">
    <property type="entry name" value="Nucleotide-bd_a/b_plait_sf"/>
</dbReference>
<feature type="coiled-coil region" evidence="7">
    <location>
        <begin position="761"/>
        <end position="860"/>
    </location>
</feature>
<dbReference type="GO" id="GO:0008270">
    <property type="term" value="F:zinc ion binding"/>
    <property type="evidence" value="ECO:0007669"/>
    <property type="project" value="UniProtKB-KW"/>
</dbReference>
<reference evidence="10" key="1">
    <citation type="submission" date="2020-03" db="EMBL/GenBank/DDBJ databases">
        <title>Transcriptomic Profiling of the Digestive Tract of the Rat Flea, Xenopsylla cheopis, Following Blood Feeding and Infection with Yersinia pestis.</title>
        <authorList>
            <person name="Bland D.M."/>
            <person name="Martens C.A."/>
            <person name="Virtaneva K."/>
            <person name="Kanakabandi K."/>
            <person name="Long D."/>
            <person name="Rosenke R."/>
            <person name="Saturday G.A."/>
            <person name="Hoyt F.H."/>
            <person name="Bruno D.P."/>
            <person name="Ribeiro J.M.C."/>
            <person name="Hinnebusch J."/>
        </authorList>
    </citation>
    <scope>NUCLEOTIDE SEQUENCE</scope>
</reference>
<keyword evidence="1 6" id="KW-0479">Metal-binding</keyword>
<feature type="compositionally biased region" description="Basic and acidic residues" evidence="8">
    <location>
        <begin position="187"/>
        <end position="202"/>
    </location>
</feature>
<dbReference type="Pfam" id="PF14605">
    <property type="entry name" value="Nup35_RRM_2"/>
    <property type="match status" value="1"/>
</dbReference>
<dbReference type="PANTHER" id="PTHR14398">
    <property type="entry name" value="RNA RECOGNITION RRM/RNP DOMAIN"/>
    <property type="match status" value="1"/>
</dbReference>
<feature type="compositionally biased region" description="Acidic residues" evidence="8">
    <location>
        <begin position="1072"/>
        <end position="1084"/>
    </location>
</feature>
<evidence type="ECO:0000256" key="1">
    <source>
        <dbReference type="ARBA" id="ARBA00022723"/>
    </source>
</evidence>
<feature type="compositionally biased region" description="Basic residues" evidence="8">
    <location>
        <begin position="301"/>
        <end position="311"/>
    </location>
</feature>
<evidence type="ECO:0000256" key="8">
    <source>
        <dbReference type="SAM" id="MobiDB-lite"/>
    </source>
</evidence>
<dbReference type="AlphaFoldDB" id="A0A6M2DXJ4"/>
<dbReference type="SUPFAM" id="SSF54928">
    <property type="entry name" value="RNA-binding domain, RBD"/>
    <property type="match status" value="2"/>
</dbReference>
<evidence type="ECO:0000256" key="6">
    <source>
        <dbReference type="PROSITE-ProRule" id="PRU00723"/>
    </source>
</evidence>
<dbReference type="InterPro" id="IPR045137">
    <property type="entry name" value="RBM26/27"/>
</dbReference>
<keyword evidence="3 6" id="KW-0862">Zinc</keyword>
<organism evidence="10">
    <name type="scientific">Xenopsylla cheopis</name>
    <name type="common">Oriental rat flea</name>
    <name type="synonym">Pulex cheopis</name>
    <dbReference type="NCBI Taxonomy" id="163159"/>
    <lineage>
        <taxon>Eukaryota</taxon>
        <taxon>Metazoa</taxon>
        <taxon>Ecdysozoa</taxon>
        <taxon>Arthropoda</taxon>
        <taxon>Hexapoda</taxon>
        <taxon>Insecta</taxon>
        <taxon>Pterygota</taxon>
        <taxon>Neoptera</taxon>
        <taxon>Endopterygota</taxon>
        <taxon>Siphonaptera</taxon>
        <taxon>Pulicidae</taxon>
        <taxon>Xenopsyllinae</taxon>
        <taxon>Xenopsylla</taxon>
    </lineage>
</organism>
<dbReference type="InterPro" id="IPR000571">
    <property type="entry name" value="Znf_CCCH"/>
</dbReference>
<evidence type="ECO:0000259" key="9">
    <source>
        <dbReference type="PROSITE" id="PS50103"/>
    </source>
</evidence>
<evidence type="ECO:0000256" key="4">
    <source>
        <dbReference type="ARBA" id="ARBA00022884"/>
    </source>
</evidence>
<accession>A0A6M2DXJ4</accession>
<evidence type="ECO:0000256" key="2">
    <source>
        <dbReference type="ARBA" id="ARBA00022771"/>
    </source>
</evidence>
<dbReference type="GO" id="GO:0005634">
    <property type="term" value="C:nucleus"/>
    <property type="evidence" value="ECO:0007669"/>
    <property type="project" value="TreeGrafter"/>
</dbReference>
<dbReference type="EMBL" id="GIIL01005611">
    <property type="protein sequence ID" value="NOV49337.1"/>
    <property type="molecule type" value="Transcribed_RNA"/>
</dbReference>
<keyword evidence="2 6" id="KW-0863">Zinc-finger</keyword>
<feature type="compositionally biased region" description="Polar residues" evidence="8">
    <location>
        <begin position="175"/>
        <end position="186"/>
    </location>
</feature>
<dbReference type="InterPro" id="IPR035979">
    <property type="entry name" value="RBD_domain_sf"/>
</dbReference>
<evidence type="ECO:0000256" key="7">
    <source>
        <dbReference type="SAM" id="Coils"/>
    </source>
</evidence>